<dbReference type="Pfam" id="PF00849">
    <property type="entry name" value="PseudoU_synth_2"/>
    <property type="match status" value="1"/>
</dbReference>
<evidence type="ECO:0000313" key="8">
    <source>
        <dbReference type="Proteomes" id="UP000242470"/>
    </source>
</evidence>
<evidence type="ECO:0000256" key="4">
    <source>
        <dbReference type="RuleBase" id="RU362028"/>
    </source>
</evidence>
<proteinExistence type="inferred from homology"/>
<dbReference type="Proteomes" id="UP000242470">
    <property type="component" value="Unassembled WGS sequence"/>
</dbReference>
<dbReference type="CDD" id="cd02869">
    <property type="entry name" value="PseudoU_synth_RluA_like"/>
    <property type="match status" value="1"/>
</dbReference>
<evidence type="ECO:0000313" key="7">
    <source>
        <dbReference type="EMBL" id="PNZ66686.1"/>
    </source>
</evidence>
<accession>A0AAP8PN49</accession>
<comment type="caution">
    <text evidence="7">The sequence shown here is derived from an EMBL/GenBank/DDBJ whole genome shotgun (WGS) entry which is preliminary data.</text>
</comment>
<dbReference type="InterPro" id="IPR050188">
    <property type="entry name" value="RluA_PseudoU_synthase"/>
</dbReference>
<dbReference type="Gene3D" id="3.30.2350.10">
    <property type="entry name" value="Pseudouridine synthase"/>
    <property type="match status" value="1"/>
</dbReference>
<organism evidence="7 8">
    <name type="scientific">Staphylococcus auricularis</name>
    <dbReference type="NCBI Taxonomy" id="29379"/>
    <lineage>
        <taxon>Bacteria</taxon>
        <taxon>Bacillati</taxon>
        <taxon>Bacillota</taxon>
        <taxon>Bacilli</taxon>
        <taxon>Bacillales</taxon>
        <taxon>Staphylococcaceae</taxon>
        <taxon>Staphylococcus</taxon>
    </lineage>
</organism>
<dbReference type="PANTHER" id="PTHR21600">
    <property type="entry name" value="MITOCHONDRIAL RNA PSEUDOURIDINE SYNTHASE"/>
    <property type="match status" value="1"/>
</dbReference>
<gene>
    <name evidence="7" type="ORF">CD158_07915</name>
    <name evidence="6" type="ORF">QYH67_09535</name>
</gene>
<comment type="function">
    <text evidence="4">Responsible for synthesis of pseudouridine from uracil.</text>
</comment>
<dbReference type="InterPro" id="IPR006225">
    <property type="entry name" value="PsdUridine_synth_RluC/D"/>
</dbReference>
<evidence type="ECO:0000256" key="3">
    <source>
        <dbReference type="PIRSR" id="PIRSR606225-1"/>
    </source>
</evidence>
<dbReference type="SUPFAM" id="SSF55120">
    <property type="entry name" value="Pseudouridine synthase"/>
    <property type="match status" value="1"/>
</dbReference>
<dbReference type="InterPro" id="IPR006145">
    <property type="entry name" value="PsdUridine_synth_RsuA/RluA"/>
</dbReference>
<dbReference type="NCBIfam" id="TIGR00005">
    <property type="entry name" value="rluA_subfam"/>
    <property type="match status" value="1"/>
</dbReference>
<evidence type="ECO:0000313" key="6">
    <source>
        <dbReference type="EMBL" id="MDN4533797.1"/>
    </source>
</evidence>
<sequence>MQFEYHITQDETVKSFLQRHQYSKKVMSAIKRNGALIVNGTPVTVRKALTVGDLLTVKLPIEQPSESLRPEISDLHILYEDDYLLIVSKNADQNTLPSREHPHHSLVEQALAHLQQSALEVPHIITRLDRNTSGIVMFAKHGFIHHLMSTVPIQKRYLCICEGEVPEVDVIEAPIARKATSIIERTVDFEKGKYAKTGYKRLQFNGEYSLCTVQLYTGRTHQIRVHFQHIGHPLVGDGLYGGPTDRYAHQLLRCTSVAFQHPITGEEIQIQDQYQPIETLFEMV</sequence>
<dbReference type="EMBL" id="JAUHQC010000012">
    <property type="protein sequence ID" value="MDN4533797.1"/>
    <property type="molecule type" value="Genomic_DNA"/>
</dbReference>
<feature type="active site" evidence="3">
    <location>
        <position position="129"/>
    </location>
</feature>
<dbReference type="RefSeq" id="WP_059106478.1">
    <property type="nucleotide sequence ID" value="NZ_AP024589.1"/>
</dbReference>
<protein>
    <recommendedName>
        <fullName evidence="4">Pseudouridine synthase</fullName>
        <ecNumber evidence="4">5.4.99.-</ecNumber>
    </recommendedName>
</protein>
<feature type="domain" description="Pseudouridine synthase RsuA/RluA-like" evidence="5">
    <location>
        <begin position="84"/>
        <end position="229"/>
    </location>
</feature>
<keyword evidence="4 6" id="KW-0413">Isomerase</keyword>
<evidence type="ECO:0000256" key="1">
    <source>
        <dbReference type="ARBA" id="ARBA00000073"/>
    </source>
</evidence>
<evidence type="ECO:0000259" key="5">
    <source>
        <dbReference type="Pfam" id="PF00849"/>
    </source>
</evidence>
<dbReference type="Proteomes" id="UP001171687">
    <property type="component" value="Unassembled WGS sequence"/>
</dbReference>
<dbReference type="GO" id="GO:0140098">
    <property type="term" value="F:catalytic activity, acting on RNA"/>
    <property type="evidence" value="ECO:0007669"/>
    <property type="project" value="UniProtKB-ARBA"/>
</dbReference>
<reference evidence="6" key="2">
    <citation type="submission" date="2023-07" db="EMBL/GenBank/DDBJ databases">
        <title>Evaluation of the beneficial properties of pineapple isolates.</title>
        <authorList>
            <person name="Adefiranye O."/>
        </authorList>
    </citation>
    <scope>NUCLEOTIDE SEQUENCE</scope>
    <source>
        <strain evidence="6">PAPLE_T1</strain>
    </source>
</reference>
<dbReference type="GO" id="GO:0009982">
    <property type="term" value="F:pseudouridine synthase activity"/>
    <property type="evidence" value="ECO:0007669"/>
    <property type="project" value="InterPro"/>
</dbReference>
<reference evidence="7 8" key="1">
    <citation type="submission" date="2017-08" db="EMBL/GenBank/DDBJ databases">
        <title>Draft genome sequences of 64 type strains of genus Staph aureus.</title>
        <authorList>
            <person name="Cole K."/>
            <person name="Golubchik T."/>
            <person name="Russell J."/>
            <person name="Foster D."/>
            <person name="Llewelyn M."/>
            <person name="Wilson D."/>
            <person name="Crook D."/>
            <person name="Paul J."/>
        </authorList>
    </citation>
    <scope>NUCLEOTIDE SEQUENCE [LARGE SCALE GENOMIC DNA]</scope>
    <source>
        <strain evidence="7 8">NCTC 12101</strain>
    </source>
</reference>
<comment type="catalytic activity">
    <reaction evidence="1 4">
        <text>a uridine in RNA = a pseudouridine in RNA</text>
        <dbReference type="Rhea" id="RHEA:48348"/>
        <dbReference type="Rhea" id="RHEA-COMP:12068"/>
        <dbReference type="Rhea" id="RHEA-COMP:12069"/>
        <dbReference type="ChEBI" id="CHEBI:65314"/>
        <dbReference type="ChEBI" id="CHEBI:65315"/>
    </reaction>
</comment>
<dbReference type="InterPro" id="IPR020103">
    <property type="entry name" value="PsdUridine_synth_cat_dom_sf"/>
</dbReference>
<evidence type="ECO:0000256" key="2">
    <source>
        <dbReference type="ARBA" id="ARBA00010876"/>
    </source>
</evidence>
<dbReference type="EMBL" id="PPQW01000055">
    <property type="protein sequence ID" value="PNZ66686.1"/>
    <property type="molecule type" value="Genomic_DNA"/>
</dbReference>
<dbReference type="PANTHER" id="PTHR21600:SF35">
    <property type="entry name" value="PSEUDOURIDINE SYNTHASE"/>
    <property type="match status" value="1"/>
</dbReference>
<dbReference type="PROSITE" id="PS01129">
    <property type="entry name" value="PSI_RLU"/>
    <property type="match status" value="1"/>
</dbReference>
<dbReference type="AlphaFoldDB" id="A0AAP8PN49"/>
<dbReference type="EC" id="5.4.99.-" evidence="4"/>
<dbReference type="GO" id="GO:0003723">
    <property type="term" value="F:RNA binding"/>
    <property type="evidence" value="ECO:0007669"/>
    <property type="project" value="InterPro"/>
</dbReference>
<comment type="similarity">
    <text evidence="2 4">Belongs to the pseudouridine synthase RluA family.</text>
</comment>
<name>A0AAP8PN49_9STAP</name>
<dbReference type="GeneID" id="64982638"/>
<dbReference type="InterPro" id="IPR006224">
    <property type="entry name" value="PsdUridine_synth_RluA-like_CS"/>
</dbReference>
<dbReference type="GO" id="GO:0000455">
    <property type="term" value="P:enzyme-directed rRNA pseudouridine synthesis"/>
    <property type="evidence" value="ECO:0007669"/>
    <property type="project" value="TreeGrafter"/>
</dbReference>